<dbReference type="PROSITE" id="PS00924">
    <property type="entry name" value="ASP_GLU_RACEMASE_2"/>
    <property type="match status" value="1"/>
</dbReference>
<accession>A0ABR7NHZ1</accession>
<evidence type="ECO:0000256" key="1">
    <source>
        <dbReference type="ARBA" id="ARBA00001602"/>
    </source>
</evidence>
<comment type="function">
    <text evidence="7">Provides the (R)-glutamate required for cell wall biosynthesis.</text>
</comment>
<dbReference type="Gene3D" id="3.40.50.1860">
    <property type="match status" value="2"/>
</dbReference>
<feature type="binding site" evidence="7">
    <location>
        <begin position="76"/>
        <end position="77"/>
    </location>
    <ligand>
        <name>substrate</name>
    </ligand>
</feature>
<evidence type="ECO:0000313" key="8">
    <source>
        <dbReference type="EMBL" id="MBC8576023.1"/>
    </source>
</evidence>
<organism evidence="8 9">
    <name type="scientific">Yanshouia hominis</name>
    <dbReference type="NCBI Taxonomy" id="2763673"/>
    <lineage>
        <taxon>Bacteria</taxon>
        <taxon>Bacillati</taxon>
        <taxon>Bacillota</taxon>
        <taxon>Clostridia</taxon>
        <taxon>Eubacteriales</taxon>
        <taxon>Oscillospiraceae</taxon>
        <taxon>Yanshouia</taxon>
    </lineage>
</organism>
<name>A0ABR7NHZ1_9FIRM</name>
<feature type="active site" description="Proton donor/acceptor" evidence="7">
    <location>
        <position position="75"/>
    </location>
</feature>
<feature type="active site" description="Proton donor/acceptor" evidence="7">
    <location>
        <position position="186"/>
    </location>
</feature>
<evidence type="ECO:0000313" key="9">
    <source>
        <dbReference type="Proteomes" id="UP000658131"/>
    </source>
</evidence>
<dbReference type="PANTHER" id="PTHR21198">
    <property type="entry name" value="GLUTAMATE RACEMASE"/>
    <property type="match status" value="1"/>
</dbReference>
<comment type="similarity">
    <text evidence="7">Belongs to the aspartate/glutamate racemases family.</text>
</comment>
<keyword evidence="3 7" id="KW-0133">Cell shape</keyword>
<dbReference type="GO" id="GO:0008881">
    <property type="term" value="F:glutamate racemase activity"/>
    <property type="evidence" value="ECO:0007669"/>
    <property type="project" value="UniProtKB-EC"/>
</dbReference>
<dbReference type="InterPro" id="IPR004391">
    <property type="entry name" value="Glu_race"/>
</dbReference>
<dbReference type="Proteomes" id="UP000658131">
    <property type="component" value="Unassembled WGS sequence"/>
</dbReference>
<keyword evidence="4 7" id="KW-0573">Peptidoglycan synthesis</keyword>
<dbReference type="InterPro" id="IPR033134">
    <property type="entry name" value="Asp/Glu_racemase_AS_2"/>
</dbReference>
<dbReference type="NCBIfam" id="TIGR00067">
    <property type="entry name" value="glut_race"/>
    <property type="match status" value="1"/>
</dbReference>
<dbReference type="InterPro" id="IPR015942">
    <property type="entry name" value="Asp/Glu/hydantoin_racemase"/>
</dbReference>
<evidence type="ECO:0000256" key="6">
    <source>
        <dbReference type="ARBA" id="ARBA00023316"/>
    </source>
</evidence>
<evidence type="ECO:0000256" key="4">
    <source>
        <dbReference type="ARBA" id="ARBA00022984"/>
    </source>
</evidence>
<comment type="caution">
    <text evidence="7">Lacks conserved residue(s) required for the propagation of feature annotation.</text>
</comment>
<feature type="binding site" evidence="7">
    <location>
        <begin position="44"/>
        <end position="45"/>
    </location>
    <ligand>
        <name>substrate</name>
    </ligand>
</feature>
<dbReference type="EMBL" id="JACRTB010000008">
    <property type="protein sequence ID" value="MBC8576023.1"/>
    <property type="molecule type" value="Genomic_DNA"/>
</dbReference>
<keyword evidence="5 7" id="KW-0413">Isomerase</keyword>
<keyword evidence="9" id="KW-1185">Reference proteome</keyword>
<feature type="binding site" evidence="7">
    <location>
        <begin position="187"/>
        <end position="188"/>
    </location>
    <ligand>
        <name>substrate</name>
    </ligand>
</feature>
<evidence type="ECO:0000256" key="7">
    <source>
        <dbReference type="HAMAP-Rule" id="MF_00258"/>
    </source>
</evidence>
<dbReference type="SUPFAM" id="SSF53681">
    <property type="entry name" value="Aspartate/glutamate racemase"/>
    <property type="match status" value="2"/>
</dbReference>
<reference evidence="8 9" key="1">
    <citation type="submission" date="2020-08" db="EMBL/GenBank/DDBJ databases">
        <title>Genome public.</title>
        <authorList>
            <person name="Liu C."/>
            <person name="Sun Q."/>
        </authorList>
    </citation>
    <scope>NUCLEOTIDE SEQUENCE [LARGE SCALE GENOMIC DNA]</scope>
    <source>
        <strain evidence="8 9">BX1</strain>
    </source>
</reference>
<keyword evidence="6 7" id="KW-0961">Cell wall biogenesis/degradation</keyword>
<evidence type="ECO:0000256" key="3">
    <source>
        <dbReference type="ARBA" id="ARBA00022960"/>
    </source>
</evidence>
<protein>
    <recommendedName>
        <fullName evidence="2 7">Glutamate racemase</fullName>
        <ecNumber evidence="2 7">5.1.1.3</ecNumber>
    </recommendedName>
</protein>
<proteinExistence type="inferred from homology"/>
<evidence type="ECO:0000256" key="2">
    <source>
        <dbReference type="ARBA" id="ARBA00013090"/>
    </source>
</evidence>
<dbReference type="Pfam" id="PF01177">
    <property type="entry name" value="Asp_Glu_race"/>
    <property type="match status" value="1"/>
</dbReference>
<gene>
    <name evidence="7 8" type="primary">murI</name>
    <name evidence="8" type="ORF">H8717_06325</name>
</gene>
<dbReference type="RefSeq" id="WP_262399580.1">
    <property type="nucleotide sequence ID" value="NZ_JACRTB010000008.1"/>
</dbReference>
<dbReference type="EC" id="5.1.1.3" evidence="2 7"/>
<comment type="pathway">
    <text evidence="7">Cell wall biogenesis; peptidoglycan biosynthesis.</text>
</comment>
<dbReference type="InterPro" id="IPR001920">
    <property type="entry name" value="Asp/Glu_race"/>
</dbReference>
<dbReference type="HAMAP" id="MF_00258">
    <property type="entry name" value="Glu_racemase"/>
    <property type="match status" value="1"/>
</dbReference>
<evidence type="ECO:0000256" key="5">
    <source>
        <dbReference type="ARBA" id="ARBA00023235"/>
    </source>
</evidence>
<comment type="catalytic activity">
    <reaction evidence="1 7">
        <text>L-glutamate = D-glutamate</text>
        <dbReference type="Rhea" id="RHEA:12813"/>
        <dbReference type="ChEBI" id="CHEBI:29985"/>
        <dbReference type="ChEBI" id="CHEBI:29986"/>
        <dbReference type="EC" id="5.1.1.3"/>
    </reaction>
</comment>
<dbReference type="PANTHER" id="PTHR21198:SF3">
    <property type="entry name" value="GLUTAMATE RACEMASE"/>
    <property type="match status" value="1"/>
</dbReference>
<comment type="caution">
    <text evidence="8">The sequence shown here is derived from an EMBL/GenBank/DDBJ whole genome shotgun (WGS) entry which is preliminary data.</text>
</comment>
<sequence>MPDAKAPIGVMDAGLGGYTVVKELQRLLPKEDIIFLGDGKNQPYGNRSEKDILCLTHQCLDFLKDKYVKVVAVACNTISTLIDKYQPDYEFRIFSIVQAGSTDVIKLGLRQVGILSTVFTANSGCYDRLIHQELPRTAVYPQGCPRLARIIEDGGFDQERIDTELRETLGHLAQAHPDLDSLILGCTHFPMVSENIRRLYPQFTRLINPAATQARLIKEYLERENALDSDGKGTFRVYTTSDCEFYRSMTDHVGLKTPASVELVPAPIPLGK</sequence>